<comment type="caution">
    <text evidence="2">The sequence shown here is derived from an EMBL/GenBank/DDBJ whole genome shotgun (WGS) entry which is preliminary data.</text>
</comment>
<keyword evidence="1" id="KW-0732">Signal</keyword>
<accession>A0ABS7N8J2</accession>
<organism evidence="2 3">
    <name type="scientific">Algoriphagus marincola</name>
    <dbReference type="NCBI Taxonomy" id="264027"/>
    <lineage>
        <taxon>Bacteria</taxon>
        <taxon>Pseudomonadati</taxon>
        <taxon>Bacteroidota</taxon>
        <taxon>Cytophagia</taxon>
        <taxon>Cytophagales</taxon>
        <taxon>Cyclobacteriaceae</taxon>
        <taxon>Algoriphagus</taxon>
    </lineage>
</organism>
<name>A0ABS7N8J2_9BACT</name>
<keyword evidence="3" id="KW-1185">Reference proteome</keyword>
<proteinExistence type="predicted"/>
<dbReference type="Proteomes" id="UP000766609">
    <property type="component" value="Unassembled WGS sequence"/>
</dbReference>
<gene>
    <name evidence="2" type="ORF">KUV23_14630</name>
</gene>
<feature type="signal peptide" evidence="1">
    <location>
        <begin position="1"/>
        <end position="25"/>
    </location>
</feature>
<reference evidence="2 3" key="1">
    <citation type="submission" date="2021-06" db="EMBL/GenBank/DDBJ databases">
        <title>44 bacteria genomes isolated from Dapeng, Shenzhen.</title>
        <authorList>
            <person name="Zheng W."/>
            <person name="Yu S."/>
            <person name="Huang Y."/>
        </authorList>
    </citation>
    <scope>NUCLEOTIDE SEQUENCE [LARGE SCALE GENOMIC DNA]</scope>
    <source>
        <strain evidence="2 3">DP5N14-6</strain>
    </source>
</reference>
<dbReference type="EMBL" id="JAHVHP010000002">
    <property type="protein sequence ID" value="MBY5952223.1"/>
    <property type="molecule type" value="Genomic_DNA"/>
</dbReference>
<feature type="chain" id="PRO_5046859244" evidence="1">
    <location>
        <begin position="26"/>
        <end position="67"/>
    </location>
</feature>
<sequence length="67" mass="6989">MKSKILGLGIVATLALLGQSQNVNAIEVDGPTTTVECPNGDKYLCYTNAEGLNVRKGKGKTIVTIAP</sequence>
<evidence type="ECO:0000313" key="3">
    <source>
        <dbReference type="Proteomes" id="UP000766609"/>
    </source>
</evidence>
<evidence type="ECO:0000256" key="1">
    <source>
        <dbReference type="SAM" id="SignalP"/>
    </source>
</evidence>
<evidence type="ECO:0000313" key="2">
    <source>
        <dbReference type="EMBL" id="MBY5952223.1"/>
    </source>
</evidence>
<dbReference type="RefSeq" id="WP_134201506.1">
    <property type="nucleotide sequence ID" value="NZ_JAHVHP010000002.1"/>
</dbReference>
<protein>
    <submittedName>
        <fullName evidence="2">Uncharacterized protein</fullName>
    </submittedName>
</protein>